<organism evidence="2 3">
    <name type="scientific">Desmophyllum pertusum</name>
    <dbReference type="NCBI Taxonomy" id="174260"/>
    <lineage>
        <taxon>Eukaryota</taxon>
        <taxon>Metazoa</taxon>
        <taxon>Cnidaria</taxon>
        <taxon>Anthozoa</taxon>
        <taxon>Hexacorallia</taxon>
        <taxon>Scleractinia</taxon>
        <taxon>Caryophylliina</taxon>
        <taxon>Caryophylliidae</taxon>
        <taxon>Desmophyllum</taxon>
    </lineage>
</organism>
<feature type="compositionally biased region" description="Acidic residues" evidence="1">
    <location>
        <begin position="27"/>
        <end position="43"/>
    </location>
</feature>
<evidence type="ECO:0000313" key="3">
    <source>
        <dbReference type="Proteomes" id="UP001163046"/>
    </source>
</evidence>
<dbReference type="Proteomes" id="UP001163046">
    <property type="component" value="Unassembled WGS sequence"/>
</dbReference>
<dbReference type="EMBL" id="MU826828">
    <property type="protein sequence ID" value="KAJ7374427.1"/>
    <property type="molecule type" value="Genomic_DNA"/>
</dbReference>
<sequence length="100" mass="10984">MADQGDQGGTPMDIDEAEGSDGHMSVEEDDASDSEQMEIDPSETENVSTDPTLCKATLKVHVEMQRQGCDIRTHVLSQFEDYNIDVQVRKKVPTAEGESP</sequence>
<dbReference type="AlphaFoldDB" id="A0A9X0CSI1"/>
<accession>A0A9X0CSI1</accession>
<feature type="region of interest" description="Disordered" evidence="1">
    <location>
        <begin position="1"/>
        <end position="50"/>
    </location>
</feature>
<proteinExistence type="predicted"/>
<keyword evidence="3" id="KW-1185">Reference proteome</keyword>
<comment type="caution">
    <text evidence="2">The sequence shown here is derived from an EMBL/GenBank/DDBJ whole genome shotgun (WGS) entry which is preliminary data.</text>
</comment>
<evidence type="ECO:0000256" key="1">
    <source>
        <dbReference type="SAM" id="MobiDB-lite"/>
    </source>
</evidence>
<reference evidence="2" key="1">
    <citation type="submission" date="2023-01" db="EMBL/GenBank/DDBJ databases">
        <title>Genome assembly of the deep-sea coral Lophelia pertusa.</title>
        <authorList>
            <person name="Herrera S."/>
            <person name="Cordes E."/>
        </authorList>
    </citation>
    <scope>NUCLEOTIDE SEQUENCE</scope>
    <source>
        <strain evidence="2">USNM1676648</strain>
        <tissue evidence="2">Polyp</tissue>
    </source>
</reference>
<gene>
    <name evidence="2" type="ORF">OS493_007533</name>
</gene>
<name>A0A9X0CSI1_9CNID</name>
<protein>
    <submittedName>
        <fullName evidence="2">Uncharacterized protein</fullName>
    </submittedName>
</protein>
<evidence type="ECO:0000313" key="2">
    <source>
        <dbReference type="EMBL" id="KAJ7374427.1"/>
    </source>
</evidence>